<evidence type="ECO:0000313" key="2">
    <source>
        <dbReference type="Proteomes" id="UP000217277"/>
    </source>
</evidence>
<keyword evidence="2" id="KW-1185">Reference proteome</keyword>
<sequence length="201" mass="23397">MELYTYLHKRVLITSKSRYEASRRLRMHSLCSQWTLAFMAVGQIVLSLIAVFELNAPVISVNLQNSVGLFFAIVVLTYSLLLGMGDFSARASNIHQCGLELSELARELNYKVVKKESSSEEKYMKYVQRFYTCLSRHENHITHDYLIAKLDVAQENDNKLGFFKKWFSFKAKIYFFRVIGFLHYPVSILSIIAWISYLLIK</sequence>
<accession>A0ACA8E0C8</accession>
<reference evidence="1" key="1">
    <citation type="submission" date="2015-03" db="EMBL/GenBank/DDBJ databases">
        <authorList>
            <person name="Xie B.-B."/>
            <person name="Rong J.-C."/>
            <person name="Qin Q.-L."/>
            <person name="Zhang Y.-Z."/>
        </authorList>
    </citation>
    <scope>NUCLEOTIDE SEQUENCE</scope>
    <source>
        <strain evidence="1">DSM 14585</strain>
    </source>
</reference>
<dbReference type="EMBL" id="CP011011">
    <property type="protein sequence ID" value="ATC83794.1"/>
    <property type="molecule type" value="Genomic_DNA"/>
</dbReference>
<protein>
    <submittedName>
        <fullName evidence="1">Uncharacterized protein</fullName>
    </submittedName>
</protein>
<name>A0ACA8E0C8_9GAMM</name>
<proteinExistence type="predicted"/>
<dbReference type="Proteomes" id="UP000217277">
    <property type="component" value="Chromosome I"/>
</dbReference>
<gene>
    <name evidence="1" type="ORF">PAGA_a3695</name>
</gene>
<organism evidence="1 2">
    <name type="scientific">Pseudoalteromonas agarivorans DSM 14585</name>
    <dbReference type="NCBI Taxonomy" id="1312369"/>
    <lineage>
        <taxon>Bacteria</taxon>
        <taxon>Pseudomonadati</taxon>
        <taxon>Pseudomonadota</taxon>
        <taxon>Gammaproteobacteria</taxon>
        <taxon>Alteromonadales</taxon>
        <taxon>Pseudoalteromonadaceae</taxon>
        <taxon>Pseudoalteromonas</taxon>
    </lineage>
</organism>
<evidence type="ECO:0000313" key="1">
    <source>
        <dbReference type="EMBL" id="ATC83794.1"/>
    </source>
</evidence>